<dbReference type="InterPro" id="IPR025737">
    <property type="entry name" value="FApF"/>
</dbReference>
<dbReference type="Pfam" id="PF13557">
    <property type="entry name" value="Phenol_MetA_deg"/>
    <property type="match status" value="1"/>
</dbReference>
<evidence type="ECO:0000256" key="1">
    <source>
        <dbReference type="SAM" id="SignalP"/>
    </source>
</evidence>
<gene>
    <name evidence="2" type="ORF">K8I29_17720</name>
</gene>
<evidence type="ECO:0000313" key="3">
    <source>
        <dbReference type="Proteomes" id="UP000705867"/>
    </source>
</evidence>
<reference evidence="2" key="2">
    <citation type="submission" date="2021-08" db="EMBL/GenBank/DDBJ databases">
        <authorList>
            <person name="Dalcin Martins P."/>
        </authorList>
    </citation>
    <scope>NUCLEOTIDE SEQUENCE</scope>
    <source>
        <strain evidence="2">MAG_39</strain>
    </source>
</reference>
<sequence length="253" mass="27433">MIRKAVLVFWALLVCTNAYAAHPLITDDTGTQGKGKTQFEFIAEYEHDSEDGVSSNSLTAPTLPVISYGLTDTMDLVLGISYLSVRTKEDGETSREKGISDTSLEVKWRFYEKDGLSFALKPGITLPTGDEDKGLGAGRVTYGVFLIGTKEMKPWAVHVNAGYLRNENKVEERKDLWHASLAAEVAVLKDLRAVANIGVERNPDPALSTAPAFILGGLIYSLSENIDLDAGIKGGLNRPEADYAVLAGITVRL</sequence>
<dbReference type="Proteomes" id="UP000705867">
    <property type="component" value="Unassembled WGS sequence"/>
</dbReference>
<accession>A0A953SHR6</accession>
<feature type="chain" id="PRO_5037315381" evidence="1">
    <location>
        <begin position="21"/>
        <end position="253"/>
    </location>
</feature>
<dbReference type="AlphaFoldDB" id="A0A953SHR6"/>
<comment type="caution">
    <text evidence="2">The sequence shown here is derived from an EMBL/GenBank/DDBJ whole genome shotgun (WGS) entry which is preliminary data.</text>
</comment>
<reference evidence="2" key="1">
    <citation type="journal article" date="2021" name="bioRxiv">
        <title>Unraveling nitrogen, sulfur and carbon metabolic pathways and microbial community transcriptional responses to substrate deprivation and toxicity stresses in a bioreactor mimicking anoxic brackish coastal sediment conditions.</title>
        <authorList>
            <person name="Martins P.D."/>
            <person name="Echeveste M.J."/>
            <person name="Arshad A."/>
            <person name="Kurth J."/>
            <person name="Ouboter H."/>
            <person name="Jetten M.S.M."/>
            <person name="Welte C.U."/>
        </authorList>
    </citation>
    <scope>NUCLEOTIDE SEQUENCE</scope>
    <source>
        <strain evidence="2">MAG_39</strain>
    </source>
</reference>
<proteinExistence type="predicted"/>
<evidence type="ECO:0000313" key="2">
    <source>
        <dbReference type="EMBL" id="MBZ0158039.1"/>
    </source>
</evidence>
<organism evidence="2 3">
    <name type="scientific">Candidatus Nitrobium versatile</name>
    <dbReference type="NCBI Taxonomy" id="2884831"/>
    <lineage>
        <taxon>Bacteria</taxon>
        <taxon>Pseudomonadati</taxon>
        <taxon>Nitrospirota</taxon>
        <taxon>Nitrospiria</taxon>
        <taxon>Nitrospirales</taxon>
        <taxon>Nitrospiraceae</taxon>
        <taxon>Candidatus Nitrobium</taxon>
    </lineage>
</organism>
<feature type="signal peptide" evidence="1">
    <location>
        <begin position="1"/>
        <end position="20"/>
    </location>
</feature>
<dbReference type="EMBL" id="JAIOIV010000133">
    <property type="protein sequence ID" value="MBZ0158039.1"/>
    <property type="molecule type" value="Genomic_DNA"/>
</dbReference>
<name>A0A953SHR6_9BACT</name>
<protein>
    <submittedName>
        <fullName evidence="2">Transporter</fullName>
    </submittedName>
</protein>
<keyword evidence="1" id="KW-0732">Signal</keyword>